<dbReference type="Proteomes" id="UP000887540">
    <property type="component" value="Unplaced"/>
</dbReference>
<name>A0A914CQN7_9BILA</name>
<evidence type="ECO:0000313" key="1">
    <source>
        <dbReference type="Proteomes" id="UP000887540"/>
    </source>
</evidence>
<sequence length="104" mass="11777">MCTFVAFKDATSSPVKTGRYTKLSNYVQIKSLPYWEDGEKLLEKLQTEKLAYEKMRILIICIGSEAESSEHSPMTRNLQINDSHNQLGHPVFAGFLQVGHVLDC</sequence>
<proteinExistence type="predicted"/>
<reference evidence="2" key="1">
    <citation type="submission" date="2022-11" db="UniProtKB">
        <authorList>
            <consortium name="WormBaseParasite"/>
        </authorList>
    </citation>
    <scope>IDENTIFICATION</scope>
</reference>
<dbReference type="AlphaFoldDB" id="A0A914CQN7"/>
<keyword evidence="1" id="KW-1185">Reference proteome</keyword>
<protein>
    <submittedName>
        <fullName evidence="2">Uncharacterized protein</fullName>
    </submittedName>
</protein>
<evidence type="ECO:0000313" key="2">
    <source>
        <dbReference type="WBParaSite" id="ACRNAN_scaffold13402.g18861.t1"/>
    </source>
</evidence>
<accession>A0A914CQN7</accession>
<organism evidence="1 2">
    <name type="scientific">Acrobeloides nanus</name>
    <dbReference type="NCBI Taxonomy" id="290746"/>
    <lineage>
        <taxon>Eukaryota</taxon>
        <taxon>Metazoa</taxon>
        <taxon>Ecdysozoa</taxon>
        <taxon>Nematoda</taxon>
        <taxon>Chromadorea</taxon>
        <taxon>Rhabditida</taxon>
        <taxon>Tylenchina</taxon>
        <taxon>Cephalobomorpha</taxon>
        <taxon>Cephaloboidea</taxon>
        <taxon>Cephalobidae</taxon>
        <taxon>Acrobeloides</taxon>
    </lineage>
</organism>
<dbReference type="WBParaSite" id="ACRNAN_scaffold13402.g18861.t1">
    <property type="protein sequence ID" value="ACRNAN_scaffold13402.g18861.t1"/>
    <property type="gene ID" value="ACRNAN_scaffold13402.g18861"/>
</dbReference>